<name>X1CSQ2_9ZZZZ</name>
<dbReference type="AlphaFoldDB" id="X1CSQ2"/>
<dbReference type="EMBL" id="BART01036425">
    <property type="protein sequence ID" value="GAH10832.1"/>
    <property type="molecule type" value="Genomic_DNA"/>
</dbReference>
<reference evidence="1" key="1">
    <citation type="journal article" date="2014" name="Front. Microbiol.">
        <title>High frequency of phylogenetically diverse reductive dehalogenase-homologous genes in deep subseafloor sedimentary metagenomes.</title>
        <authorList>
            <person name="Kawai M."/>
            <person name="Futagami T."/>
            <person name="Toyoda A."/>
            <person name="Takaki Y."/>
            <person name="Nishi S."/>
            <person name="Hori S."/>
            <person name="Arai W."/>
            <person name="Tsubouchi T."/>
            <person name="Morono Y."/>
            <person name="Uchiyama I."/>
            <person name="Ito T."/>
            <person name="Fujiyama A."/>
            <person name="Inagaki F."/>
            <person name="Takami H."/>
        </authorList>
    </citation>
    <scope>NUCLEOTIDE SEQUENCE</scope>
    <source>
        <strain evidence="1">Expedition CK06-06</strain>
    </source>
</reference>
<proteinExistence type="predicted"/>
<protein>
    <submittedName>
        <fullName evidence="1">Uncharacterized protein</fullName>
    </submittedName>
</protein>
<evidence type="ECO:0000313" key="1">
    <source>
        <dbReference type="EMBL" id="GAH10832.1"/>
    </source>
</evidence>
<gene>
    <name evidence="1" type="ORF">S01H4_61433</name>
</gene>
<comment type="caution">
    <text evidence="1">The sequence shown here is derived from an EMBL/GenBank/DDBJ whole genome shotgun (WGS) entry which is preliminary data.</text>
</comment>
<sequence length="33" mass="3896">MDETIKELTLLLIYLTSWKEDVGLTKVQRSWKG</sequence>
<feature type="non-terminal residue" evidence="1">
    <location>
        <position position="33"/>
    </location>
</feature>
<accession>X1CSQ2</accession>
<organism evidence="1">
    <name type="scientific">marine sediment metagenome</name>
    <dbReference type="NCBI Taxonomy" id="412755"/>
    <lineage>
        <taxon>unclassified sequences</taxon>
        <taxon>metagenomes</taxon>
        <taxon>ecological metagenomes</taxon>
    </lineage>
</organism>